<dbReference type="Proteomes" id="UP000886520">
    <property type="component" value="Chromosome 24"/>
</dbReference>
<evidence type="ECO:0000313" key="6">
    <source>
        <dbReference type="EMBL" id="KAI5059995.1"/>
    </source>
</evidence>
<keyword evidence="2 4" id="KW-0863">Zinc-finger</keyword>
<dbReference type="Gene3D" id="6.10.140.2220">
    <property type="match status" value="1"/>
</dbReference>
<comment type="caution">
    <text evidence="6">The sequence shown here is derived from an EMBL/GenBank/DDBJ whole genome shotgun (WGS) entry which is preliminary data.</text>
</comment>
<dbReference type="EMBL" id="JABFUD020000024">
    <property type="protein sequence ID" value="KAI5059995.1"/>
    <property type="molecule type" value="Genomic_DNA"/>
</dbReference>
<dbReference type="OrthoDB" id="1899528at2759"/>
<dbReference type="InterPro" id="IPR027974">
    <property type="entry name" value="DUF4470"/>
</dbReference>
<name>A0A9D4Z3M9_ADICA</name>
<evidence type="ECO:0000259" key="5">
    <source>
        <dbReference type="PROSITE" id="PS50865"/>
    </source>
</evidence>
<dbReference type="PROSITE" id="PS50865">
    <property type="entry name" value="ZF_MYND_2"/>
    <property type="match status" value="1"/>
</dbReference>
<accession>A0A9D4Z3M9</accession>
<sequence length="614" mass="69175">MQERSGLGSWQHGQQLDVVLCANATTCCHRASKFCQNCLLVAYCSRDCQKQDWKLHKLLCKSPLMQPSWLPSWIRELRTPSFISPDQETNASFVCPPSPEIALSQPFQGEWLWGNFPAYGLLGSSALPTDACQSDELRLCFAASGDLRNVIETVCQIPDGFKGKAIVYVNDDNPKVVLRNFLILELLRVHGAHAIDAVIALWYSVALTTAQLKAVRAVARRMQSWSQSGDGIYSCASSFCSSIPACLVAQFSNNVMETLERLYNNDISLDSAKEVRKSVMMSRPDLGQRKMGCMRPAHRLVYHHFVQTGLLLPFGVQPFAAYHNKTNQFLFSPLLGWTLGDGADPLDGWDSKQVKMTGLSFGVPANDLYGCLFFHLRAKLKSFLDKWRLGRIRLVLTDVNASKLASDLQQKGVRLHRIDTSNVADVNYIGIKKVLIDWAPLLHPSSNNLVKPIIITYFLNWAFVYTRVKESLESAVEEKLVDAAVTCEEMKMAMEKGVTWGRIKEGFVELVMTLTMCGNLSWYRYFHDFSKAFDEYLEMHAAPGVTRMIGLKRERKHSVVPHRLFVTEKASSNATLPLDVEDFYERNCLGYSHNRKVCGMDYTLDTSINLGICF</sequence>
<dbReference type="Pfam" id="PF01753">
    <property type="entry name" value="zf-MYND"/>
    <property type="match status" value="1"/>
</dbReference>
<reference evidence="6" key="1">
    <citation type="submission" date="2021-01" db="EMBL/GenBank/DDBJ databases">
        <title>Adiantum capillus-veneris genome.</title>
        <authorList>
            <person name="Fang Y."/>
            <person name="Liao Q."/>
        </authorList>
    </citation>
    <scope>NUCLEOTIDE SEQUENCE</scope>
    <source>
        <strain evidence="6">H3</strain>
        <tissue evidence="6">Leaf</tissue>
    </source>
</reference>
<dbReference type="GO" id="GO:0008270">
    <property type="term" value="F:zinc ion binding"/>
    <property type="evidence" value="ECO:0007669"/>
    <property type="project" value="UniProtKB-KW"/>
</dbReference>
<dbReference type="Pfam" id="PF14737">
    <property type="entry name" value="DUF4470"/>
    <property type="match status" value="1"/>
</dbReference>
<feature type="domain" description="MYND-type" evidence="5">
    <location>
        <begin position="24"/>
        <end position="60"/>
    </location>
</feature>
<dbReference type="InterPro" id="IPR002893">
    <property type="entry name" value="Znf_MYND"/>
</dbReference>
<keyword evidence="7" id="KW-1185">Reference proteome</keyword>
<dbReference type="SUPFAM" id="SSF144232">
    <property type="entry name" value="HIT/MYND zinc finger-like"/>
    <property type="match status" value="1"/>
</dbReference>
<protein>
    <recommendedName>
        <fullName evidence="5">MYND-type domain-containing protein</fullName>
    </recommendedName>
</protein>
<dbReference type="AlphaFoldDB" id="A0A9D4Z3M9"/>
<evidence type="ECO:0000256" key="2">
    <source>
        <dbReference type="ARBA" id="ARBA00022771"/>
    </source>
</evidence>
<evidence type="ECO:0000313" key="7">
    <source>
        <dbReference type="Proteomes" id="UP000886520"/>
    </source>
</evidence>
<gene>
    <name evidence="6" type="ORF">GOP47_0024415</name>
</gene>
<keyword evidence="3" id="KW-0862">Zinc</keyword>
<evidence type="ECO:0000256" key="1">
    <source>
        <dbReference type="ARBA" id="ARBA00022723"/>
    </source>
</evidence>
<evidence type="ECO:0000256" key="4">
    <source>
        <dbReference type="PROSITE-ProRule" id="PRU00134"/>
    </source>
</evidence>
<evidence type="ECO:0000256" key="3">
    <source>
        <dbReference type="ARBA" id="ARBA00022833"/>
    </source>
</evidence>
<organism evidence="6 7">
    <name type="scientific">Adiantum capillus-veneris</name>
    <name type="common">Maidenhair fern</name>
    <dbReference type="NCBI Taxonomy" id="13818"/>
    <lineage>
        <taxon>Eukaryota</taxon>
        <taxon>Viridiplantae</taxon>
        <taxon>Streptophyta</taxon>
        <taxon>Embryophyta</taxon>
        <taxon>Tracheophyta</taxon>
        <taxon>Polypodiopsida</taxon>
        <taxon>Polypodiidae</taxon>
        <taxon>Polypodiales</taxon>
        <taxon>Pteridineae</taxon>
        <taxon>Pteridaceae</taxon>
        <taxon>Vittarioideae</taxon>
        <taxon>Adiantum</taxon>
    </lineage>
</organism>
<proteinExistence type="predicted"/>
<keyword evidence="1" id="KW-0479">Metal-binding</keyword>